<evidence type="ECO:0000256" key="4">
    <source>
        <dbReference type="ARBA" id="ARBA00021882"/>
    </source>
</evidence>
<evidence type="ECO:0000256" key="8">
    <source>
        <dbReference type="ARBA" id="ARBA00022989"/>
    </source>
</evidence>
<comment type="function">
    <text evidence="1">Plays a role in the regulation of neuronal activity.</text>
</comment>
<evidence type="ECO:0000256" key="2">
    <source>
        <dbReference type="ARBA" id="ARBA00004232"/>
    </source>
</evidence>
<evidence type="ECO:0000313" key="16">
    <source>
        <dbReference type="EMBL" id="KAJ4433556.1"/>
    </source>
</evidence>
<keyword evidence="10" id="KW-0325">Glycoprotein</keyword>
<evidence type="ECO:0000256" key="1">
    <source>
        <dbReference type="ARBA" id="ARBA00003440"/>
    </source>
</evidence>
<dbReference type="Pfam" id="PF09726">
    <property type="entry name" value="Macoilin"/>
    <property type="match status" value="1"/>
</dbReference>
<evidence type="ECO:0000256" key="6">
    <source>
        <dbReference type="ARBA" id="ARBA00022692"/>
    </source>
</evidence>
<keyword evidence="5" id="KW-0597">Phosphoprotein</keyword>
<evidence type="ECO:0000256" key="14">
    <source>
        <dbReference type="SAM" id="MobiDB-lite"/>
    </source>
</evidence>
<evidence type="ECO:0000256" key="15">
    <source>
        <dbReference type="SAM" id="Phobius"/>
    </source>
</evidence>
<feature type="region of interest" description="Disordered" evidence="14">
    <location>
        <begin position="471"/>
        <end position="562"/>
    </location>
</feature>
<feature type="compositionally biased region" description="Basic and acidic residues" evidence="14">
    <location>
        <begin position="633"/>
        <end position="651"/>
    </location>
</feature>
<evidence type="ECO:0000256" key="3">
    <source>
        <dbReference type="ARBA" id="ARBA00004269"/>
    </source>
</evidence>
<feature type="region of interest" description="Disordered" evidence="14">
    <location>
        <begin position="900"/>
        <end position="922"/>
    </location>
</feature>
<keyword evidence="13" id="KW-0175">Coiled coil</keyword>
<dbReference type="InterPro" id="IPR019130">
    <property type="entry name" value="Macoilin"/>
</dbReference>
<feature type="coiled-coil region" evidence="13">
    <location>
        <begin position="868"/>
        <end position="895"/>
    </location>
</feature>
<organism evidence="16 17">
    <name type="scientific">Periplaneta americana</name>
    <name type="common">American cockroach</name>
    <name type="synonym">Blatta americana</name>
    <dbReference type="NCBI Taxonomy" id="6978"/>
    <lineage>
        <taxon>Eukaryota</taxon>
        <taxon>Metazoa</taxon>
        <taxon>Ecdysozoa</taxon>
        <taxon>Arthropoda</taxon>
        <taxon>Hexapoda</taxon>
        <taxon>Insecta</taxon>
        <taxon>Pterygota</taxon>
        <taxon>Neoptera</taxon>
        <taxon>Polyneoptera</taxon>
        <taxon>Dictyoptera</taxon>
        <taxon>Blattodea</taxon>
        <taxon>Blattoidea</taxon>
        <taxon>Blattidae</taxon>
        <taxon>Blattinae</taxon>
        <taxon>Periplaneta</taxon>
    </lineage>
</organism>
<keyword evidence="7" id="KW-0256">Endoplasmic reticulum</keyword>
<feature type="compositionally biased region" description="Basic and acidic residues" evidence="14">
    <location>
        <begin position="1"/>
        <end position="15"/>
    </location>
</feature>
<keyword evidence="9 15" id="KW-0472">Membrane</keyword>
<keyword evidence="8 15" id="KW-1133">Transmembrane helix</keyword>
<dbReference type="EMBL" id="JAJSOF020000027">
    <property type="protein sequence ID" value="KAJ4433556.1"/>
    <property type="molecule type" value="Genomic_DNA"/>
</dbReference>
<keyword evidence="11" id="KW-0539">Nucleus</keyword>
<evidence type="ECO:0000256" key="13">
    <source>
        <dbReference type="SAM" id="Coils"/>
    </source>
</evidence>
<evidence type="ECO:0000313" key="17">
    <source>
        <dbReference type="Proteomes" id="UP001148838"/>
    </source>
</evidence>
<reference evidence="16 17" key="1">
    <citation type="journal article" date="2022" name="Allergy">
        <title>Genome assembly and annotation of Periplaneta americana reveal a comprehensive cockroach allergen profile.</title>
        <authorList>
            <person name="Wang L."/>
            <person name="Xiong Q."/>
            <person name="Saelim N."/>
            <person name="Wang L."/>
            <person name="Nong W."/>
            <person name="Wan A.T."/>
            <person name="Shi M."/>
            <person name="Liu X."/>
            <person name="Cao Q."/>
            <person name="Hui J.H.L."/>
            <person name="Sookrung N."/>
            <person name="Leung T.F."/>
            <person name="Tungtrongchitr A."/>
            <person name="Tsui S.K.W."/>
        </authorList>
    </citation>
    <scope>NUCLEOTIDE SEQUENCE [LARGE SCALE GENOMIC DNA]</scope>
    <source>
        <strain evidence="16">PWHHKU_190912</strain>
    </source>
</reference>
<feature type="compositionally biased region" description="Low complexity" evidence="14">
    <location>
        <begin position="613"/>
        <end position="623"/>
    </location>
</feature>
<proteinExistence type="predicted"/>
<evidence type="ECO:0000256" key="9">
    <source>
        <dbReference type="ARBA" id="ARBA00023136"/>
    </source>
</evidence>
<comment type="caution">
    <text evidence="16">The sequence shown here is derived from an EMBL/GenBank/DDBJ whole genome shotgun (WGS) entry which is preliminary data.</text>
</comment>
<dbReference type="PANTHER" id="PTHR47464">
    <property type="entry name" value="MACOILIN"/>
    <property type="match status" value="1"/>
</dbReference>
<sequence>MENKGVRSKDMEKHRWGSQGWNPAVEPKKNCACTGGIPGTGSAYCTDPLGSGESDKEYEEKKCRMWQAPEAVKAKQNYRRNLRKITAKKLLSSSLSKNLKVRIYKTVILLVVLCGCETLTLTLREEHRLSVFENKVLRKIFGAKRDEVTGEWRKLHNTELHALYSSHDIIRNIKSRRLRWAGHVAHMGKSRNAYRVLVGRPEGKRPLGRPRHRWEDNIKMDLREVGYDDREWINLAQDRDQWRAYEGLDLEALELIRYSSAWGWDLTVRMTHLLSVGFTTFPKPHSDLKHTLLYLKFLVLWALVLLADFILEFRFEFLWPFWLLLRSVYDSFKYQGLAFSVFFICIALTSDMICFFFIPVHWLFFAASTYVWVQYVWHTEKGVCLPTIILWLLFVYIEAAVRLRDLRHLPFHLDLCRPFAAHCIGYPVVTLGFGFKSYVGYRMRQRKQKDVSKENEFYMQLLQQALPLEQQQTQQPLPQQQQPQQQQQQTCHNTSPEKSRGGASSVDVGISNGVAHHTAPVPQTSTTKNNHRKSLDKGEKDKCVEAENKSSSSEKAAKYSHTNGSIHTELEFIERVGYVKYVNLLTLFRSINDFDENEVEKDKSVKGSVQPLKSNSSSKWSNNQARENAVNTQRERKNKANRENAADSSNHHKDEYCIRLEADVKRLKTDLQSSRQLEQDLRSQINTLISGEKSIKSELAQLQQDNDDLQSRLHGLVTARQMDKQTITQLERRLQEERRLRSSCEAQLAAERKAKKAEEAAAARAVAMAAAANKNECTESCRARRRDLETEGKQLRRELKLKDDRYLAAEREMQSLRQYKDSHNEAEILMSALSAMQDKNAHLENSLSAETRIKLDLFSALGEAKRQLEIRESVIRAQEKEIEELKSKIAQVLAVMPTDTFGPGPTNSSGMSKLRLAETPSPCPGCTVSNLDPNATAYTPKGSLIASTEA</sequence>
<dbReference type="PANTHER" id="PTHR47464:SF2">
    <property type="entry name" value="MACOILIN"/>
    <property type="match status" value="1"/>
</dbReference>
<name>A0ABQ8SHD9_PERAM</name>
<evidence type="ECO:0000256" key="10">
    <source>
        <dbReference type="ARBA" id="ARBA00023180"/>
    </source>
</evidence>
<comment type="subcellular location">
    <subcellularLocation>
        <location evidence="2">Nucleus membrane</location>
        <topology evidence="2">Multi-pass membrane protein</topology>
    </subcellularLocation>
    <subcellularLocation>
        <location evidence="3">Rough endoplasmic reticulum membrane</location>
        <topology evidence="3">Multi-pass membrane protein</topology>
    </subcellularLocation>
</comment>
<feature type="region of interest" description="Disordered" evidence="14">
    <location>
        <begin position="601"/>
        <end position="651"/>
    </location>
</feature>
<dbReference type="Proteomes" id="UP001148838">
    <property type="component" value="Unassembled WGS sequence"/>
</dbReference>
<feature type="compositionally biased region" description="Low complexity" evidence="14">
    <location>
        <begin position="471"/>
        <end position="489"/>
    </location>
</feature>
<evidence type="ECO:0000256" key="12">
    <source>
        <dbReference type="ARBA" id="ARBA00031129"/>
    </source>
</evidence>
<evidence type="ECO:0000256" key="11">
    <source>
        <dbReference type="ARBA" id="ARBA00023242"/>
    </source>
</evidence>
<feature type="transmembrane region" description="Helical" evidence="15">
    <location>
        <begin position="419"/>
        <end position="439"/>
    </location>
</feature>
<feature type="region of interest" description="Disordered" evidence="14">
    <location>
        <begin position="1"/>
        <end position="21"/>
    </location>
</feature>
<feature type="transmembrane region" description="Helical" evidence="15">
    <location>
        <begin position="332"/>
        <end position="349"/>
    </location>
</feature>
<gene>
    <name evidence="16" type="ORF">ANN_15865</name>
</gene>
<feature type="compositionally biased region" description="Basic and acidic residues" evidence="14">
    <location>
        <begin position="533"/>
        <end position="548"/>
    </location>
</feature>
<evidence type="ECO:0000256" key="5">
    <source>
        <dbReference type="ARBA" id="ARBA00022553"/>
    </source>
</evidence>
<protein>
    <recommendedName>
        <fullName evidence="4">Macoilin</fullName>
    </recommendedName>
    <alternativeName>
        <fullName evidence="12">Transmembrane protein 57</fullName>
    </alternativeName>
</protein>
<feature type="transmembrane region" description="Helical" evidence="15">
    <location>
        <begin position="292"/>
        <end position="311"/>
    </location>
</feature>
<keyword evidence="17" id="KW-1185">Reference proteome</keyword>
<feature type="transmembrane region" description="Helical" evidence="15">
    <location>
        <begin position="382"/>
        <end position="399"/>
    </location>
</feature>
<evidence type="ECO:0000256" key="7">
    <source>
        <dbReference type="ARBA" id="ARBA00022824"/>
    </source>
</evidence>
<accession>A0ABQ8SHD9</accession>
<keyword evidence="6 15" id="KW-0812">Transmembrane</keyword>